<dbReference type="RefSeq" id="XP_016751675.1">
    <property type="nucleotide sequence ID" value="XM_016896186.1"/>
</dbReference>
<dbReference type="InterPro" id="IPR036397">
    <property type="entry name" value="RNaseH_sf"/>
</dbReference>
<dbReference type="GeneID" id="107959988"/>
<dbReference type="GO" id="GO:0003676">
    <property type="term" value="F:nucleic acid binding"/>
    <property type="evidence" value="ECO:0007669"/>
    <property type="project" value="InterPro"/>
</dbReference>
<organism evidence="2 3">
    <name type="scientific">Gossypium hirsutum</name>
    <name type="common">Upland cotton</name>
    <name type="synonym">Gossypium mexicanum</name>
    <dbReference type="NCBI Taxonomy" id="3635"/>
    <lineage>
        <taxon>Eukaryota</taxon>
        <taxon>Viridiplantae</taxon>
        <taxon>Streptophyta</taxon>
        <taxon>Embryophyta</taxon>
        <taxon>Tracheophyta</taxon>
        <taxon>Spermatophyta</taxon>
        <taxon>Magnoliopsida</taxon>
        <taxon>eudicotyledons</taxon>
        <taxon>Gunneridae</taxon>
        <taxon>Pentapetalae</taxon>
        <taxon>rosids</taxon>
        <taxon>malvids</taxon>
        <taxon>Malvales</taxon>
        <taxon>Malvaceae</taxon>
        <taxon>Malvoideae</taxon>
        <taxon>Gossypium</taxon>
    </lineage>
</organism>
<keyword evidence="2" id="KW-1185">Reference proteome</keyword>
<evidence type="ECO:0000313" key="2">
    <source>
        <dbReference type="Proteomes" id="UP000818029"/>
    </source>
</evidence>
<dbReference type="Gene3D" id="3.30.420.10">
    <property type="entry name" value="Ribonuclease H-like superfamily/Ribonuclease H"/>
    <property type="match status" value="1"/>
</dbReference>
<dbReference type="Pfam" id="PF24626">
    <property type="entry name" value="SH3_Tf2-1"/>
    <property type="match status" value="1"/>
</dbReference>
<dbReference type="PANTHER" id="PTHR46148:SF44">
    <property type="entry name" value="GAG-POL POLYPROTEIN"/>
    <property type="match status" value="1"/>
</dbReference>
<dbReference type="OrthoDB" id="996762at2759"/>
<sequence length="193" mass="22632">MFQSCAIDFGGNWDLHFPLAEFMYKNNYQKSIQRAPFEALYGKKCRTPLCWFDMEEKRNLGPDLVCEVEDKVGNKVFLKVSPWNKVLKFGWKGKLSPRFIGPYEVIKRIGPVSYHLLLLPELERIHDVFLISMLRKYRSDPSHVIPVEEIEIRSDLSYEEESVVIQDLEIKMLCNKTILLVKVLWHNCNTPIP</sequence>
<dbReference type="InterPro" id="IPR056924">
    <property type="entry name" value="SH3_Tf2-1"/>
</dbReference>
<reference evidence="3" key="2">
    <citation type="submission" date="2025-08" db="UniProtKB">
        <authorList>
            <consortium name="RefSeq"/>
        </authorList>
    </citation>
    <scope>IDENTIFICATION</scope>
</reference>
<protein>
    <recommendedName>
        <fullName evidence="1">Tf2-1-like SH3-like domain-containing protein</fullName>
    </recommendedName>
</protein>
<dbReference type="STRING" id="3635.A0A1U8PKF3"/>
<feature type="domain" description="Tf2-1-like SH3-like" evidence="1">
    <location>
        <begin position="73"/>
        <end position="138"/>
    </location>
</feature>
<gene>
    <name evidence="3" type="primary">LOC107959988</name>
</gene>
<dbReference type="PaxDb" id="3635-A0A1U8PKF3"/>
<dbReference type="AlphaFoldDB" id="A0A1U8PKF3"/>
<dbReference type="Proteomes" id="UP000818029">
    <property type="component" value="Chromosome D09"/>
</dbReference>
<name>A0A1U8PKF3_GOSHI</name>
<dbReference type="KEGG" id="ghi:107959988"/>
<evidence type="ECO:0000313" key="3">
    <source>
        <dbReference type="RefSeq" id="XP_016751675.1"/>
    </source>
</evidence>
<dbReference type="PANTHER" id="PTHR46148">
    <property type="entry name" value="CHROMO DOMAIN-CONTAINING PROTEIN"/>
    <property type="match status" value="1"/>
</dbReference>
<evidence type="ECO:0000259" key="1">
    <source>
        <dbReference type="Pfam" id="PF24626"/>
    </source>
</evidence>
<reference evidence="2" key="1">
    <citation type="journal article" date="2020" name="Nat. Genet.">
        <title>Genomic diversifications of five Gossypium allopolyploid species and their impact on cotton improvement.</title>
        <authorList>
            <person name="Chen Z.J."/>
            <person name="Sreedasyam A."/>
            <person name="Ando A."/>
            <person name="Song Q."/>
            <person name="De Santiago L.M."/>
            <person name="Hulse-Kemp A.M."/>
            <person name="Ding M."/>
            <person name="Ye W."/>
            <person name="Kirkbride R.C."/>
            <person name="Jenkins J."/>
            <person name="Plott C."/>
            <person name="Lovell J."/>
            <person name="Lin Y.M."/>
            <person name="Vaughn R."/>
            <person name="Liu B."/>
            <person name="Simpson S."/>
            <person name="Scheffler B.E."/>
            <person name="Wen L."/>
            <person name="Saski C.A."/>
            <person name="Grover C.E."/>
            <person name="Hu G."/>
            <person name="Conover J.L."/>
            <person name="Carlson J.W."/>
            <person name="Shu S."/>
            <person name="Boston L.B."/>
            <person name="Williams M."/>
            <person name="Peterson D.G."/>
            <person name="McGee K."/>
            <person name="Jones D.C."/>
            <person name="Wendel J.F."/>
            <person name="Stelly D.M."/>
            <person name="Grimwood J."/>
            <person name="Schmutz J."/>
        </authorList>
    </citation>
    <scope>NUCLEOTIDE SEQUENCE [LARGE SCALE GENOMIC DNA]</scope>
    <source>
        <strain evidence="2">cv. TM-1</strain>
    </source>
</reference>
<proteinExistence type="predicted"/>
<accession>A0A1U8PKF3</accession>